<name>F0ZN25_DICPU</name>
<dbReference type="InParanoid" id="F0ZN25"/>
<gene>
    <name evidence="1" type="ORF">DICPUDRAFT_153103</name>
</gene>
<accession>F0ZN25</accession>
<dbReference type="KEGG" id="dpp:DICPUDRAFT_153103"/>
<proteinExistence type="predicted"/>
<evidence type="ECO:0000313" key="2">
    <source>
        <dbReference type="Proteomes" id="UP000001064"/>
    </source>
</evidence>
<dbReference type="AlphaFoldDB" id="F0ZN25"/>
<reference evidence="2" key="1">
    <citation type="journal article" date="2011" name="Genome Biol.">
        <title>Comparative genomics of the social amoebae Dictyostelium discoideum and Dictyostelium purpureum.</title>
        <authorList>
            <consortium name="US DOE Joint Genome Institute (JGI-PGF)"/>
            <person name="Sucgang R."/>
            <person name="Kuo A."/>
            <person name="Tian X."/>
            <person name="Salerno W."/>
            <person name="Parikh A."/>
            <person name="Feasley C.L."/>
            <person name="Dalin E."/>
            <person name="Tu H."/>
            <person name="Huang E."/>
            <person name="Barry K."/>
            <person name="Lindquist E."/>
            <person name="Shapiro H."/>
            <person name="Bruce D."/>
            <person name="Schmutz J."/>
            <person name="Salamov A."/>
            <person name="Fey P."/>
            <person name="Gaudet P."/>
            <person name="Anjard C."/>
            <person name="Babu M.M."/>
            <person name="Basu S."/>
            <person name="Bushmanova Y."/>
            <person name="van der Wel H."/>
            <person name="Katoh-Kurasawa M."/>
            <person name="Dinh C."/>
            <person name="Coutinho P.M."/>
            <person name="Saito T."/>
            <person name="Elias M."/>
            <person name="Schaap P."/>
            <person name="Kay R.R."/>
            <person name="Henrissat B."/>
            <person name="Eichinger L."/>
            <person name="Rivero F."/>
            <person name="Putnam N.H."/>
            <person name="West C.M."/>
            <person name="Loomis W.F."/>
            <person name="Chisholm R.L."/>
            <person name="Shaulsky G."/>
            <person name="Strassmann J.E."/>
            <person name="Queller D.C."/>
            <person name="Kuspa A."/>
            <person name="Grigoriev I.V."/>
        </authorList>
    </citation>
    <scope>NUCLEOTIDE SEQUENCE [LARGE SCALE GENOMIC DNA]</scope>
    <source>
        <strain evidence="2">QSDP1</strain>
    </source>
</reference>
<dbReference type="RefSeq" id="XP_003288805.1">
    <property type="nucleotide sequence ID" value="XM_003288757.1"/>
</dbReference>
<dbReference type="GeneID" id="10499411"/>
<protein>
    <submittedName>
        <fullName evidence="1">Uncharacterized protein</fullName>
    </submittedName>
</protein>
<evidence type="ECO:0000313" key="1">
    <source>
        <dbReference type="EMBL" id="EGC34668.1"/>
    </source>
</evidence>
<dbReference type="Proteomes" id="UP000001064">
    <property type="component" value="Unassembled WGS sequence"/>
</dbReference>
<keyword evidence="2" id="KW-1185">Reference proteome</keyword>
<organism evidence="1 2">
    <name type="scientific">Dictyostelium purpureum</name>
    <name type="common">Slime mold</name>
    <dbReference type="NCBI Taxonomy" id="5786"/>
    <lineage>
        <taxon>Eukaryota</taxon>
        <taxon>Amoebozoa</taxon>
        <taxon>Evosea</taxon>
        <taxon>Eumycetozoa</taxon>
        <taxon>Dictyostelia</taxon>
        <taxon>Dictyosteliales</taxon>
        <taxon>Dictyosteliaceae</taxon>
        <taxon>Dictyostelium</taxon>
    </lineage>
</organism>
<dbReference type="VEuPathDB" id="AmoebaDB:DICPUDRAFT_153103"/>
<dbReference type="EMBL" id="GL871088">
    <property type="protein sequence ID" value="EGC34668.1"/>
    <property type="molecule type" value="Genomic_DNA"/>
</dbReference>
<sequence>MENEIKNQQKELIQYHKIQSIKEQIKEMELNLLLFYKNGNMDKTSNSTITESIKSIKKCIIILEENNLLKKN</sequence>